<dbReference type="Gene3D" id="2.60.40.4270">
    <property type="entry name" value="Listeria-Bacteroides repeat domain"/>
    <property type="match status" value="1"/>
</dbReference>
<name>A0A9D1E3B3_9BACT</name>
<evidence type="ECO:0000259" key="2">
    <source>
        <dbReference type="Pfam" id="PF18676"/>
    </source>
</evidence>
<dbReference type="PROSITE" id="PS51257">
    <property type="entry name" value="PROKAR_LIPOPROTEIN"/>
    <property type="match status" value="1"/>
</dbReference>
<evidence type="ECO:0000256" key="1">
    <source>
        <dbReference type="SAM" id="SignalP"/>
    </source>
</evidence>
<sequence length="1804" mass="194231">MKTNKILIILLLTAAMAFCGALAACQPQEEQFTVTFISEGEQFHSYTEEKGSEVQFPESQPQKTEDEQYTYQFVGWSLSEGGVTVQSHTVTQNVTFYAVFEAHEKQPPAPVEYTVTFIDGVTQQVLKTEKVPAGGNATPPQAPQHVGYEFSRWQGNYQNVTARTDVTAVYVQKQYTLVRHYLGKQVTQTLHYGDAIPAESLESPVGLNFLGWFADSDCTQPVSEVYPDGMPDAEGAVEVYAGYEVDLSSAVINLPANPVYGDSVTLSLPNTENVAFSYKWQTAAGEREGASFPFEGAGSQTVTAVVTANYMDGLVITKKTLSATAKVAKRPLQITLDVEKEIIYGQTAQPVVTVTGLLERDSELKNNVTADIVCDGDKLAVGQYSVTVTAHGLDNYSYTLPSASLTVKRAPLKVTVSANNVTYGEEADVNYSVTGFVYGEDESVLGGSIVYTYQKDSENYTQSVFTVGNYTVTASGLSADNYDFKYTQASFEVTKRTAYVTLSANDVTYGEKPQVTFSHSGFIAEDADKISLDFTFNGKLTVGSHTVTATITDEYINKNYDVQVTDAQFSVAKATLQVTVTAKDVTYGQNPAVSYDVTGFADGEDDGVLGGSIVYTYQKDRENYTQSVFTVGNYTVTASGLSADNYDFNYTQASFEVSKKQVTVTVSAQDVTFGQSADVSFTVSELAFEDTQQALGNLAVQILKDGEPYYGYEQSKLLAAGVYTATVTGFNNDNYDVQVQQDEFTVQKATFTVTANMQGAADASLSYTVPEQFGIFTFKGTFYLTTTDEGVYEATDETSFNNYFAWQNGYAITVTETGEDVTANFRLAYDVTFTLTASDFVITLPSQLTVVYTGKPNSYGITVQDADQIEGISVTYAVKKDGTLSQFTETVPELTYAGQYTVYYRVSAPGYKMQAGSFTVTVQKAKPEINVPQQATEFTYTGERQYFNADGVTWSSREDGAELAIESFSFVTVAEGNGKQIKITSTETENYLSAEITVTLTVCKAQFTLSQPETQSYVYTGSAQGAPISVTALGDDQFTVWYNGGTTVAQFTDAGSYEVTVQVGGNDNYEVASTVYRVEIAKATHNEINVSGVNTQYVWDGQSVTVSGATALFGTVQYENGVLPSAGQWQVTAYVEETTNYVGAEKEFTVYVAKGTYTDEQLQQALQNAVTGKVVFGLGKTLADVPLAEGFAFSNPSAALSAKNFTLSDGAYVGRFDGTYCGDAVNYNPADVTITFTARKQKVTVSVEGVSRKIGDVESDDGLFTVTAQGENGALSAEEIEVLSVSVSHGINFAVGGTYDVTYTLGQNYYYDAAFENGEKEIASWFKLCSVLYDNTWYTLQDALKNATSGTVIVAANTVASNSSAYDGADYDAYYTVKKGVTLLVPYDKNHSTNTKDIQRCYKNGVTIPAVGTAYRTLTLAAGVTLTVENGATLIVNAKVVSASAPVTGIVYGSNFGQLEVQKDAQVVVNGTFECIGFTYGEGSVTVNSGAYLYELFNMIAYKGGTNSLSLKNKLFPLNQYTLTSLSCQTTFVSGSSYYAKAFVTGKLPFFGIMDQNADVQFASNSPDAFIQMNSENAYVEKRIDEKTGRTSFDCYGDVILNNITLSLGGIFAFDTAGLPVPVPGHFSITVHGNASMAKETQIKLLPGAQLTVEKGATLTVEGSDSSVKGGLSSYDGNAAFDSGVTQWKDGTDAYSIAQFKTVYRTVPTNLDYDSSSSAVILVKGTLTVSSSAYFAGVVTGEEGGTVELAEGAATTVTLNEILSGSDTYTATLNAILKGANTINQVTAGTYTYTDGSWVLKPAA</sequence>
<reference evidence="3" key="2">
    <citation type="journal article" date="2021" name="PeerJ">
        <title>Extensive microbial diversity within the chicken gut microbiome revealed by metagenomics and culture.</title>
        <authorList>
            <person name="Gilroy R."/>
            <person name="Ravi A."/>
            <person name="Getino M."/>
            <person name="Pursley I."/>
            <person name="Horton D.L."/>
            <person name="Alikhan N.F."/>
            <person name="Baker D."/>
            <person name="Gharbi K."/>
            <person name="Hall N."/>
            <person name="Watson M."/>
            <person name="Adriaenssens E.M."/>
            <person name="Foster-Nyarko E."/>
            <person name="Jarju S."/>
            <person name="Secka A."/>
            <person name="Antonio M."/>
            <person name="Oren A."/>
            <person name="Chaudhuri R.R."/>
            <person name="La Ragione R."/>
            <person name="Hildebrand F."/>
            <person name="Pallen M.J."/>
        </authorList>
    </citation>
    <scope>NUCLEOTIDE SEQUENCE</scope>
    <source>
        <strain evidence="3">CHK121-14286</strain>
    </source>
</reference>
<reference evidence="3" key="1">
    <citation type="submission" date="2020-10" db="EMBL/GenBank/DDBJ databases">
        <authorList>
            <person name="Gilroy R."/>
        </authorList>
    </citation>
    <scope>NUCLEOTIDE SEQUENCE</scope>
    <source>
        <strain evidence="3">CHK121-14286</strain>
    </source>
</reference>
<comment type="caution">
    <text evidence="3">The sequence shown here is derived from an EMBL/GenBank/DDBJ whole genome shotgun (WGS) entry which is preliminary data.</text>
</comment>
<dbReference type="Pfam" id="PF18676">
    <property type="entry name" value="MBG_2"/>
    <property type="match status" value="2"/>
</dbReference>
<accession>A0A9D1E3B3</accession>
<protein>
    <submittedName>
        <fullName evidence="3">InlB B-repeat-containing protein</fullName>
    </submittedName>
</protein>
<proteinExistence type="predicted"/>
<feature type="domain" description="MBG" evidence="2">
    <location>
        <begin position="576"/>
        <end position="655"/>
    </location>
</feature>
<keyword evidence="1" id="KW-0732">Signal</keyword>
<evidence type="ECO:0000313" key="4">
    <source>
        <dbReference type="Proteomes" id="UP000824200"/>
    </source>
</evidence>
<dbReference type="InterPro" id="IPR041286">
    <property type="entry name" value="MBG_2"/>
</dbReference>
<feature type="signal peptide" evidence="1">
    <location>
        <begin position="1"/>
        <end position="23"/>
    </location>
</feature>
<dbReference type="GO" id="GO:0030313">
    <property type="term" value="C:cell envelope"/>
    <property type="evidence" value="ECO:0007669"/>
    <property type="project" value="UniProtKB-SubCell"/>
</dbReference>
<dbReference type="EMBL" id="DVHL01000010">
    <property type="protein sequence ID" value="HIR65491.1"/>
    <property type="molecule type" value="Genomic_DNA"/>
</dbReference>
<organism evidence="3 4">
    <name type="scientific">Candidatus Fimimonas gallinarum</name>
    <dbReference type="NCBI Taxonomy" id="2840821"/>
    <lineage>
        <taxon>Bacteria</taxon>
        <taxon>Pseudomonadati</taxon>
        <taxon>Myxococcota</taxon>
        <taxon>Myxococcia</taxon>
        <taxon>Myxococcales</taxon>
        <taxon>Cystobacterineae</taxon>
        <taxon>Myxococcaceae</taxon>
        <taxon>Myxococcaceae incertae sedis</taxon>
        <taxon>Candidatus Fimimonas</taxon>
    </lineage>
</organism>
<gene>
    <name evidence="3" type="ORF">IAC95_01170</name>
</gene>
<feature type="chain" id="PRO_5038603842" evidence="1">
    <location>
        <begin position="24"/>
        <end position="1804"/>
    </location>
</feature>
<dbReference type="InterPro" id="IPR042229">
    <property type="entry name" value="Listeria/Bacterioides_rpt_sf"/>
</dbReference>
<dbReference type="Proteomes" id="UP000824200">
    <property type="component" value="Unassembled WGS sequence"/>
</dbReference>
<evidence type="ECO:0000313" key="3">
    <source>
        <dbReference type="EMBL" id="HIR65491.1"/>
    </source>
</evidence>
<feature type="domain" description="MBG" evidence="2">
    <location>
        <begin position="412"/>
        <end position="491"/>
    </location>
</feature>